<dbReference type="PANTHER" id="PTHR47326">
    <property type="entry name" value="TRANSPOSABLE ELEMENT TC3 TRANSPOSASE-LIKE PROTEIN"/>
    <property type="match status" value="1"/>
</dbReference>
<accession>A0A8X6EY07</accession>
<keyword evidence="2" id="KW-1185">Reference proteome</keyword>
<protein>
    <recommendedName>
        <fullName evidence="3">Transposase</fullName>
    </recommendedName>
</protein>
<dbReference type="InterPro" id="IPR036397">
    <property type="entry name" value="RNaseH_sf"/>
</dbReference>
<dbReference type="AlphaFoldDB" id="A0A8X6EY07"/>
<evidence type="ECO:0008006" key="3">
    <source>
        <dbReference type="Google" id="ProtNLM"/>
    </source>
</evidence>
<organism evidence="1 2">
    <name type="scientific">Trichonephila clavata</name>
    <name type="common">Joro spider</name>
    <name type="synonym">Nephila clavata</name>
    <dbReference type="NCBI Taxonomy" id="2740835"/>
    <lineage>
        <taxon>Eukaryota</taxon>
        <taxon>Metazoa</taxon>
        <taxon>Ecdysozoa</taxon>
        <taxon>Arthropoda</taxon>
        <taxon>Chelicerata</taxon>
        <taxon>Arachnida</taxon>
        <taxon>Araneae</taxon>
        <taxon>Araneomorphae</taxon>
        <taxon>Entelegynae</taxon>
        <taxon>Araneoidea</taxon>
        <taxon>Nephilidae</taxon>
        <taxon>Trichonephila</taxon>
    </lineage>
</organism>
<proteinExistence type="predicted"/>
<name>A0A8X6EY07_TRICU</name>
<dbReference type="Proteomes" id="UP000887116">
    <property type="component" value="Unassembled WGS sequence"/>
</dbReference>
<dbReference type="Gene3D" id="3.30.420.10">
    <property type="entry name" value="Ribonuclease H-like superfamily/Ribonuclease H"/>
    <property type="match status" value="1"/>
</dbReference>
<sequence>MGPYIFKNIASQAVNATGARYRGIIKQFFLPKLDGIDVDMWFQQGGAICRRAHETTQSLCETFPGRIFSRFGNKNWLFRSCDSTLLDFFFMGLFEVKDLCQQTRALQEEIKLCINEIQPQLCRWVMKNFNKKVRMK</sequence>
<gene>
    <name evidence="1" type="ORF">TNCT_474281</name>
</gene>
<dbReference type="GO" id="GO:0003676">
    <property type="term" value="F:nucleic acid binding"/>
    <property type="evidence" value="ECO:0007669"/>
    <property type="project" value="InterPro"/>
</dbReference>
<comment type="caution">
    <text evidence="1">The sequence shown here is derived from an EMBL/GenBank/DDBJ whole genome shotgun (WGS) entry which is preliminary data.</text>
</comment>
<dbReference type="PANTHER" id="PTHR47326:SF1">
    <property type="entry name" value="HTH PSQ-TYPE DOMAIN-CONTAINING PROTEIN"/>
    <property type="match status" value="1"/>
</dbReference>
<evidence type="ECO:0000313" key="2">
    <source>
        <dbReference type="Proteomes" id="UP000887116"/>
    </source>
</evidence>
<reference evidence="1" key="1">
    <citation type="submission" date="2020-07" db="EMBL/GenBank/DDBJ databases">
        <title>Multicomponent nature underlies the extraordinary mechanical properties of spider dragline silk.</title>
        <authorList>
            <person name="Kono N."/>
            <person name="Nakamura H."/>
            <person name="Mori M."/>
            <person name="Yoshida Y."/>
            <person name="Ohtoshi R."/>
            <person name="Malay A.D."/>
            <person name="Moran D.A.P."/>
            <person name="Tomita M."/>
            <person name="Numata K."/>
            <person name="Arakawa K."/>
        </authorList>
    </citation>
    <scope>NUCLEOTIDE SEQUENCE</scope>
</reference>
<dbReference type="OrthoDB" id="8031842at2759"/>
<dbReference type="EMBL" id="BMAO01010011">
    <property type="protein sequence ID" value="GFQ64061.1"/>
    <property type="molecule type" value="Genomic_DNA"/>
</dbReference>
<evidence type="ECO:0000313" key="1">
    <source>
        <dbReference type="EMBL" id="GFQ64061.1"/>
    </source>
</evidence>